<dbReference type="AlphaFoldDB" id="A0A8J3NFM3"/>
<accession>A0A8J3NFM3</accession>
<dbReference type="Proteomes" id="UP000612808">
    <property type="component" value="Unassembled WGS sequence"/>
</dbReference>
<gene>
    <name evidence="1" type="ORF">Aru02nite_59240</name>
</gene>
<keyword evidence="2" id="KW-1185">Reference proteome</keyword>
<reference evidence="1" key="1">
    <citation type="submission" date="2021-01" db="EMBL/GenBank/DDBJ databases">
        <title>Whole genome shotgun sequence of Actinocatenispora rupis NBRC 107355.</title>
        <authorList>
            <person name="Komaki H."/>
            <person name="Tamura T."/>
        </authorList>
    </citation>
    <scope>NUCLEOTIDE SEQUENCE</scope>
    <source>
        <strain evidence="1">NBRC 107355</strain>
    </source>
</reference>
<name>A0A8J3NFM3_9ACTN</name>
<proteinExistence type="predicted"/>
<dbReference type="EMBL" id="BOMB01000038">
    <property type="protein sequence ID" value="GID15035.1"/>
    <property type="molecule type" value="Genomic_DNA"/>
</dbReference>
<organism evidence="1 2">
    <name type="scientific">Actinocatenispora rupis</name>
    <dbReference type="NCBI Taxonomy" id="519421"/>
    <lineage>
        <taxon>Bacteria</taxon>
        <taxon>Bacillati</taxon>
        <taxon>Actinomycetota</taxon>
        <taxon>Actinomycetes</taxon>
        <taxon>Micromonosporales</taxon>
        <taxon>Micromonosporaceae</taxon>
        <taxon>Actinocatenispora</taxon>
    </lineage>
</organism>
<protein>
    <submittedName>
        <fullName evidence="1">Uncharacterized protein</fullName>
    </submittedName>
</protein>
<evidence type="ECO:0000313" key="2">
    <source>
        <dbReference type="Proteomes" id="UP000612808"/>
    </source>
</evidence>
<evidence type="ECO:0000313" key="1">
    <source>
        <dbReference type="EMBL" id="GID15035.1"/>
    </source>
</evidence>
<comment type="caution">
    <text evidence="1">The sequence shown here is derived from an EMBL/GenBank/DDBJ whole genome shotgun (WGS) entry which is preliminary data.</text>
</comment>
<sequence>MPFYARPMSDTTGAQLDDLDRLSTEELRERAFALAHSRHDRHFFWDLIRHLPHAQESNLLDDSTGSIGEFLDEVIGMWREFTGHEQYGEAEPLMRARFIDYLTKHS</sequence>